<dbReference type="EMBL" id="LROR01000039">
    <property type="protein sequence ID" value="OBR95072.1"/>
    <property type="molecule type" value="Genomic_DNA"/>
</dbReference>
<dbReference type="EMBL" id="LITQ01000044">
    <property type="protein sequence ID" value="OAA86361.1"/>
    <property type="molecule type" value="Genomic_DNA"/>
</dbReference>
<dbReference type="PATRIC" id="fig|1705578.3.peg.3120"/>
<name>A0A168NFG8_9CLOT</name>
<dbReference type="Proteomes" id="UP000077384">
    <property type="component" value="Unassembled WGS sequence"/>
</dbReference>
<evidence type="ECO:0000313" key="2">
    <source>
        <dbReference type="EMBL" id="OAA86343.1"/>
    </source>
</evidence>
<reference evidence="4 6" key="2">
    <citation type="journal article" date="2016" name="Front. Microbiol.">
        <title>Industrial Acetogenic Biocatalysts: A Comparative Metabolic and Genomic Analysis.</title>
        <authorList>
            <person name="Bengelsdorf F."/>
            <person name="Poehlein A."/>
            <person name="Sonja S."/>
            <person name="Erz C."/>
            <person name="Hummel T."/>
            <person name="Hoffmeister S."/>
            <person name="Daniel R."/>
            <person name="Durre P."/>
        </authorList>
    </citation>
    <scope>NUCLEOTIDE SEQUENCE [LARGE SCALE GENOMIC DNA]</scope>
    <source>
        <strain evidence="4 6">PTA-10522</strain>
    </source>
</reference>
<organism evidence="3 5">
    <name type="scientific">Clostridium coskatii</name>
    <dbReference type="NCBI Taxonomy" id="1705578"/>
    <lineage>
        <taxon>Bacteria</taxon>
        <taxon>Bacillati</taxon>
        <taxon>Bacillota</taxon>
        <taxon>Clostridia</taxon>
        <taxon>Eubacteriales</taxon>
        <taxon>Clostridiaceae</taxon>
        <taxon>Clostridium</taxon>
    </lineage>
</organism>
<accession>A0A168NFG8</accession>
<dbReference type="Proteomes" id="UP000093694">
    <property type="component" value="Unassembled WGS sequence"/>
</dbReference>
<evidence type="ECO:0000256" key="1">
    <source>
        <dbReference type="SAM" id="Phobius"/>
    </source>
</evidence>
<evidence type="ECO:0000313" key="4">
    <source>
        <dbReference type="EMBL" id="OBR95072.1"/>
    </source>
</evidence>
<dbReference type="EMBL" id="LITQ01000044">
    <property type="protein sequence ID" value="OAA86343.1"/>
    <property type="molecule type" value="Genomic_DNA"/>
</dbReference>
<comment type="caution">
    <text evidence="3">The sequence shown here is derived from an EMBL/GenBank/DDBJ whole genome shotgun (WGS) entry which is preliminary data.</text>
</comment>
<protein>
    <submittedName>
        <fullName evidence="3">Uncharacterized protein</fullName>
    </submittedName>
</protein>
<sequence>MDTTLILIMCIFIGSITFIGTIGILIIFKFRKNQLYVPNRKYSKMESTFKKNV</sequence>
<keyword evidence="1" id="KW-1133">Transmembrane helix</keyword>
<reference evidence="3 5" key="1">
    <citation type="journal article" date="2015" name="Biotechnol. Bioeng.">
        <title>Genome sequence and phenotypic characterization of Caulobacter segnis.</title>
        <authorList>
            <person name="Patel S."/>
            <person name="Fletcher B."/>
            <person name="Scott D.C."/>
            <person name="Ely B."/>
        </authorList>
    </citation>
    <scope>NUCLEOTIDE SEQUENCE [LARGE SCALE GENOMIC DNA]</scope>
    <source>
        <strain evidence="3 5">PS02</strain>
    </source>
</reference>
<evidence type="ECO:0000313" key="5">
    <source>
        <dbReference type="Proteomes" id="UP000077384"/>
    </source>
</evidence>
<proteinExistence type="predicted"/>
<evidence type="ECO:0000313" key="6">
    <source>
        <dbReference type="Proteomes" id="UP000093694"/>
    </source>
</evidence>
<dbReference type="AlphaFoldDB" id="A0A168NFG8"/>
<keyword evidence="1" id="KW-0812">Transmembrane</keyword>
<gene>
    <name evidence="4" type="ORF">CLCOS_17770</name>
    <name evidence="2" type="ORF">WX73_02837</name>
    <name evidence="3" type="ORF">WX73_02855</name>
</gene>
<keyword evidence="1" id="KW-0472">Membrane</keyword>
<feature type="transmembrane region" description="Helical" evidence="1">
    <location>
        <begin position="6"/>
        <end position="28"/>
    </location>
</feature>
<keyword evidence="6" id="KW-1185">Reference proteome</keyword>
<evidence type="ECO:0000313" key="3">
    <source>
        <dbReference type="EMBL" id="OAA86361.1"/>
    </source>
</evidence>